<dbReference type="EMBL" id="JAHHUM010001090">
    <property type="protein sequence ID" value="KAK5614828.1"/>
    <property type="molecule type" value="Genomic_DNA"/>
</dbReference>
<evidence type="ECO:0000313" key="1">
    <source>
        <dbReference type="EMBL" id="KAK5614828.1"/>
    </source>
</evidence>
<name>A0AAV9S0I6_9TELE</name>
<evidence type="ECO:0000313" key="2">
    <source>
        <dbReference type="Proteomes" id="UP001311232"/>
    </source>
</evidence>
<dbReference type="Proteomes" id="UP001311232">
    <property type="component" value="Unassembled WGS sequence"/>
</dbReference>
<gene>
    <name evidence="1" type="ORF">CRENBAI_011749</name>
</gene>
<proteinExistence type="predicted"/>
<sequence length="156" mass="17638">MDSWEWSDWDWLITPTILDRVNIVDPPPPGRNIRIGCSGSWVASAELYQLLGEGILIIPRLVEFSMVPSGDSAVFLEDYNVGLLPFIDLKDKEDSSEDSGIHREDRRFQSRVKFPDGAGVSQVCWVTGATDLLIVLEEYLSRRLPALRCQSVCLLW</sequence>
<accession>A0AAV9S0I6</accession>
<keyword evidence="2" id="KW-1185">Reference proteome</keyword>
<dbReference type="AlphaFoldDB" id="A0AAV9S0I6"/>
<protein>
    <submittedName>
        <fullName evidence="1">Uncharacterized protein</fullName>
    </submittedName>
</protein>
<comment type="caution">
    <text evidence="1">The sequence shown here is derived from an EMBL/GenBank/DDBJ whole genome shotgun (WGS) entry which is preliminary data.</text>
</comment>
<organism evidence="1 2">
    <name type="scientific">Crenichthys baileyi</name>
    <name type="common">White River springfish</name>
    <dbReference type="NCBI Taxonomy" id="28760"/>
    <lineage>
        <taxon>Eukaryota</taxon>
        <taxon>Metazoa</taxon>
        <taxon>Chordata</taxon>
        <taxon>Craniata</taxon>
        <taxon>Vertebrata</taxon>
        <taxon>Euteleostomi</taxon>
        <taxon>Actinopterygii</taxon>
        <taxon>Neopterygii</taxon>
        <taxon>Teleostei</taxon>
        <taxon>Neoteleostei</taxon>
        <taxon>Acanthomorphata</taxon>
        <taxon>Ovalentaria</taxon>
        <taxon>Atherinomorphae</taxon>
        <taxon>Cyprinodontiformes</taxon>
        <taxon>Goodeidae</taxon>
        <taxon>Crenichthys</taxon>
    </lineage>
</organism>
<reference evidence="1 2" key="1">
    <citation type="submission" date="2021-06" db="EMBL/GenBank/DDBJ databases">
        <authorList>
            <person name="Palmer J.M."/>
        </authorList>
    </citation>
    <scope>NUCLEOTIDE SEQUENCE [LARGE SCALE GENOMIC DNA]</scope>
    <source>
        <strain evidence="1 2">MEX-2019</strain>
        <tissue evidence="1">Muscle</tissue>
    </source>
</reference>